<dbReference type="Pfam" id="PF13699">
    <property type="entry name" value="eCIS_core"/>
    <property type="match status" value="1"/>
</dbReference>
<keyword evidence="3" id="KW-1185">Reference proteome</keyword>
<evidence type="ECO:0000313" key="2">
    <source>
        <dbReference type="EMBL" id="ASJ00023.1"/>
    </source>
</evidence>
<feature type="domain" description="eCIS core" evidence="1">
    <location>
        <begin position="105"/>
        <end position="148"/>
    </location>
</feature>
<dbReference type="InterPro" id="IPR025295">
    <property type="entry name" value="eCIS_core_dom"/>
</dbReference>
<evidence type="ECO:0000313" key="3">
    <source>
        <dbReference type="Proteomes" id="UP000250134"/>
    </source>
</evidence>
<dbReference type="GeneID" id="33330932"/>
<gene>
    <name evidence="2" type="ORF">A3K92_00250</name>
</gene>
<dbReference type="AlphaFoldDB" id="A0A2Z2M4T1"/>
<evidence type="ECO:0000259" key="1">
    <source>
        <dbReference type="Pfam" id="PF13699"/>
    </source>
</evidence>
<dbReference type="EMBL" id="CP014855">
    <property type="protein sequence ID" value="ASJ00023.1"/>
    <property type="molecule type" value="Genomic_DNA"/>
</dbReference>
<name>A0A2Z2M4T1_THEGO</name>
<organism evidence="2 3">
    <name type="scientific">Thermococcus gorgonarius</name>
    <dbReference type="NCBI Taxonomy" id="71997"/>
    <lineage>
        <taxon>Archaea</taxon>
        <taxon>Methanobacteriati</taxon>
        <taxon>Methanobacteriota</taxon>
        <taxon>Thermococci</taxon>
        <taxon>Thermococcales</taxon>
        <taxon>Thermococcaceae</taxon>
        <taxon>Thermococcus</taxon>
    </lineage>
</organism>
<reference evidence="2 3" key="1">
    <citation type="submission" date="2016-03" db="EMBL/GenBank/DDBJ databases">
        <title>Complete genome sequence of Thermococcus gorgonarius.</title>
        <authorList>
            <person name="Oger P.M."/>
        </authorList>
    </citation>
    <scope>NUCLEOTIDE SEQUENCE [LARGE SCALE GENOMIC DNA]</scope>
    <source>
        <strain evidence="2 3">W-12</strain>
    </source>
</reference>
<dbReference type="KEGG" id="tgg:A3K92_00250"/>
<dbReference type="RefSeq" id="WP_198361942.1">
    <property type="nucleotide sequence ID" value="NZ_CP014855.1"/>
</dbReference>
<sequence>MISKKILAVGLVVLIAIGLWAATEINSQDSETVLSEVSKILKEVENIRNLQFKEQPTIIVLTKMEARELFKPGKPDIDRMRLEEDVYKMSLLLPPDYPYVHEKVEQDLGWIAATVGDKIYIIRENFFGDVNTARRVIAHESVHVLQKQWFDAPYGGPTLDTTKAIQAAIEGDADLVADLYCNKTGIPIHKITDLYTRDPVTGLGIFPYVFGDRFVEYLYRKGGWELVNGMYSHLPNTTKEVMFPNLYLENWTPVNIKHEVEKQLPENLSVKYSSRMGAYYVFLLYWSHNYSRDTAMEIAKAWTGDWLILVDLTENGTTTRILIWEVVFEDESHARSFADLLKTLSSNSNYASFSIRQNGETVVLKSVKNLPEVKTHENETEVNLPDLWG</sequence>
<protein>
    <recommendedName>
        <fullName evidence="1">eCIS core domain-containing protein</fullName>
    </recommendedName>
</protein>
<dbReference type="Proteomes" id="UP000250134">
    <property type="component" value="Chromosome"/>
</dbReference>
<accession>A0A2Z2M4T1</accession>
<proteinExistence type="predicted"/>
<dbReference type="OrthoDB" id="85977at2157"/>